<evidence type="ECO:0000256" key="2">
    <source>
        <dbReference type="ARBA" id="ARBA00022630"/>
    </source>
</evidence>
<feature type="binding site" evidence="7">
    <location>
        <position position="128"/>
    </location>
    <ligand>
        <name>FMN</name>
        <dbReference type="ChEBI" id="CHEBI:58210"/>
    </ligand>
</feature>
<keyword evidence="10" id="KW-1185">Reference proteome</keyword>
<feature type="binding site" evidence="7">
    <location>
        <position position="25"/>
    </location>
    <ligand>
        <name>glyoxylate</name>
        <dbReference type="ChEBI" id="CHEBI:36655"/>
    </ligand>
</feature>
<sequence length="377" mass="40729">MPVITCVEDLRLLAKKRVPKAFYDYADSGSYTESTYKANSSDLAAIKLRQRVAINVENRSTRTTMVGQEVTMPVAIAPTGLTGMQWANGEMLGAIAAEKFGVPFTLSTMSICSIEDVASVTTKPFWFQLYVMRDRGFVKEMIQRAKAAKCSALVLTLDLQILGQRHKDLKNGMSVPPKLTLANIIDLTTKPAWALRALTGRKTFGNLVGHVKGGDGILTLSQWTASQFDPTLNWEDVAWIKQEWGGKLILKGILDVEDAKLAVAAGADAIVVSNHGGRQLDGAMSSIEALPAIVEAVGHQTEVWFDGGIRTGQDILKATALGAKGSMVGRAFLYGLGAMGEQGVTKMLEILQKELDVSMALTGTKDIRDVGLSNIIR</sequence>
<dbReference type="GO" id="GO:0010181">
    <property type="term" value="F:FMN binding"/>
    <property type="evidence" value="ECO:0007669"/>
    <property type="project" value="InterPro"/>
</dbReference>
<feature type="binding site" evidence="7">
    <location>
        <position position="273"/>
    </location>
    <ligand>
        <name>FMN</name>
        <dbReference type="ChEBI" id="CHEBI:58210"/>
    </ligand>
</feature>
<dbReference type="GO" id="GO:0009060">
    <property type="term" value="P:aerobic respiration"/>
    <property type="evidence" value="ECO:0007669"/>
    <property type="project" value="TreeGrafter"/>
</dbReference>
<dbReference type="RefSeq" id="WP_186913493.1">
    <property type="nucleotide sequence ID" value="NZ_JACOFV010000015.1"/>
</dbReference>
<dbReference type="GO" id="GO:0004459">
    <property type="term" value="F:L-lactate dehydrogenase (NAD+) activity"/>
    <property type="evidence" value="ECO:0007669"/>
    <property type="project" value="TreeGrafter"/>
</dbReference>
<evidence type="ECO:0000256" key="1">
    <source>
        <dbReference type="ARBA" id="ARBA00001917"/>
    </source>
</evidence>
<organism evidence="9 10">
    <name type="scientific">Undibacterium jejuense</name>
    <dbReference type="NCBI Taxonomy" id="1344949"/>
    <lineage>
        <taxon>Bacteria</taxon>
        <taxon>Pseudomonadati</taxon>
        <taxon>Pseudomonadota</taxon>
        <taxon>Betaproteobacteria</taxon>
        <taxon>Burkholderiales</taxon>
        <taxon>Oxalobacteraceae</taxon>
        <taxon>Undibacterium</taxon>
    </lineage>
</organism>
<evidence type="ECO:0000313" key="9">
    <source>
        <dbReference type="EMBL" id="MBC3863551.1"/>
    </source>
</evidence>
<accession>A0A923HGD8</accession>
<dbReference type="Gene3D" id="3.20.20.70">
    <property type="entry name" value="Aldolase class I"/>
    <property type="match status" value="1"/>
</dbReference>
<feature type="binding site" evidence="7">
    <location>
        <begin position="306"/>
        <end position="310"/>
    </location>
    <ligand>
        <name>FMN</name>
        <dbReference type="ChEBI" id="CHEBI:58210"/>
    </ligand>
</feature>
<dbReference type="EMBL" id="JACOFV010000015">
    <property type="protein sequence ID" value="MBC3863551.1"/>
    <property type="molecule type" value="Genomic_DNA"/>
</dbReference>
<feature type="binding site" evidence="7">
    <location>
        <begin position="329"/>
        <end position="330"/>
    </location>
    <ligand>
        <name>FMN</name>
        <dbReference type="ChEBI" id="CHEBI:58210"/>
    </ligand>
</feature>
<evidence type="ECO:0000256" key="5">
    <source>
        <dbReference type="ARBA" id="ARBA00024042"/>
    </source>
</evidence>
<comment type="caution">
    <text evidence="9">The sequence shown here is derived from an EMBL/GenBank/DDBJ whole genome shotgun (WGS) entry which is preliminary data.</text>
</comment>
<dbReference type="Proteomes" id="UP000634011">
    <property type="component" value="Unassembled WGS sequence"/>
</dbReference>
<feature type="active site" description="Proton acceptor" evidence="6">
    <location>
        <position position="275"/>
    </location>
</feature>
<comment type="similarity">
    <text evidence="5">Belongs to the FMN-dependent alpha-hydroxy acid dehydrogenase family.</text>
</comment>
<dbReference type="PANTHER" id="PTHR10578">
    <property type="entry name" value="S -2-HYDROXY-ACID OXIDASE-RELATED"/>
    <property type="match status" value="1"/>
</dbReference>
<evidence type="ECO:0000313" key="10">
    <source>
        <dbReference type="Proteomes" id="UP000634011"/>
    </source>
</evidence>
<dbReference type="NCBIfam" id="NF008398">
    <property type="entry name" value="PRK11197.1"/>
    <property type="match status" value="1"/>
</dbReference>
<dbReference type="PIRSF" id="PIRSF000138">
    <property type="entry name" value="Al-hdrx_acd_dh"/>
    <property type="match status" value="1"/>
</dbReference>
<dbReference type="Pfam" id="PF01070">
    <property type="entry name" value="FMN_dh"/>
    <property type="match status" value="1"/>
</dbReference>
<feature type="binding site" evidence="7">
    <location>
        <position position="107"/>
    </location>
    <ligand>
        <name>FMN</name>
        <dbReference type="ChEBI" id="CHEBI:58210"/>
    </ligand>
</feature>
<keyword evidence="2 7" id="KW-0285">Flavoprotein</keyword>
<dbReference type="PANTHER" id="PTHR10578:SF107">
    <property type="entry name" value="2-HYDROXYACID OXIDASE 1"/>
    <property type="match status" value="1"/>
</dbReference>
<dbReference type="AlphaFoldDB" id="A0A923HGD8"/>
<feature type="binding site" evidence="7">
    <location>
        <position position="130"/>
    </location>
    <ligand>
        <name>FMN</name>
        <dbReference type="ChEBI" id="CHEBI:58210"/>
    </ligand>
</feature>
<proteinExistence type="inferred from homology"/>
<dbReference type="InterPro" id="IPR037396">
    <property type="entry name" value="FMN_HAD"/>
</dbReference>
<evidence type="ECO:0000256" key="4">
    <source>
        <dbReference type="ARBA" id="ARBA00023002"/>
    </source>
</evidence>
<keyword evidence="4" id="KW-0560">Oxidoreductase</keyword>
<reference evidence="9" key="1">
    <citation type="submission" date="2020-08" db="EMBL/GenBank/DDBJ databases">
        <title>Novel species isolated from subtropical streams in China.</title>
        <authorList>
            <person name="Lu H."/>
        </authorList>
    </citation>
    <scope>NUCLEOTIDE SEQUENCE</scope>
    <source>
        <strain evidence="9">KACC 12607</strain>
    </source>
</reference>
<protein>
    <submittedName>
        <fullName evidence="9">Alpha-hydroxy-acid oxidizing protein</fullName>
    </submittedName>
</protein>
<dbReference type="InterPro" id="IPR012133">
    <property type="entry name" value="Alpha-hydoxy_acid_DH_FMN"/>
</dbReference>
<name>A0A923HGD8_9BURK</name>
<dbReference type="PROSITE" id="PS00557">
    <property type="entry name" value="FMN_HYDROXY_ACID_DH_1"/>
    <property type="match status" value="1"/>
</dbReference>
<feature type="binding site" evidence="7">
    <location>
        <position position="165"/>
    </location>
    <ligand>
        <name>glyoxylate</name>
        <dbReference type="ChEBI" id="CHEBI:36655"/>
    </ligand>
</feature>
<evidence type="ECO:0000256" key="7">
    <source>
        <dbReference type="PIRSR" id="PIRSR000138-2"/>
    </source>
</evidence>
<dbReference type="InterPro" id="IPR008259">
    <property type="entry name" value="FMN_hydac_DH_AS"/>
</dbReference>
<gene>
    <name evidence="9" type="ORF">H8K32_15705</name>
</gene>
<feature type="binding site" evidence="7">
    <location>
        <begin position="78"/>
        <end position="80"/>
    </location>
    <ligand>
        <name>FMN</name>
        <dbReference type="ChEBI" id="CHEBI:58210"/>
    </ligand>
</feature>
<evidence type="ECO:0000256" key="6">
    <source>
        <dbReference type="PIRSR" id="PIRSR000138-1"/>
    </source>
</evidence>
<evidence type="ECO:0000256" key="3">
    <source>
        <dbReference type="ARBA" id="ARBA00022643"/>
    </source>
</evidence>
<dbReference type="SUPFAM" id="SSF51395">
    <property type="entry name" value="FMN-linked oxidoreductases"/>
    <property type="match status" value="1"/>
</dbReference>
<dbReference type="CDD" id="cd02809">
    <property type="entry name" value="alpha_hydroxyacid_oxid_FMN"/>
    <property type="match status" value="1"/>
</dbReference>
<dbReference type="FunFam" id="3.20.20.70:FF:000029">
    <property type="entry name" value="L-lactate dehydrogenase"/>
    <property type="match status" value="1"/>
</dbReference>
<feature type="binding site" evidence="7">
    <location>
        <position position="251"/>
    </location>
    <ligand>
        <name>FMN</name>
        <dbReference type="ChEBI" id="CHEBI:58210"/>
    </ligand>
</feature>
<feature type="binding site" evidence="7">
    <location>
        <position position="275"/>
    </location>
    <ligand>
        <name>glyoxylate</name>
        <dbReference type="ChEBI" id="CHEBI:36655"/>
    </ligand>
</feature>
<evidence type="ECO:0000259" key="8">
    <source>
        <dbReference type="PROSITE" id="PS51349"/>
    </source>
</evidence>
<feature type="domain" description="FMN hydroxy acid dehydrogenase" evidence="8">
    <location>
        <begin position="1"/>
        <end position="377"/>
    </location>
</feature>
<keyword evidence="3 7" id="KW-0288">FMN</keyword>
<dbReference type="InterPro" id="IPR013785">
    <property type="entry name" value="Aldolase_TIM"/>
</dbReference>
<feature type="binding site" evidence="7">
    <location>
        <position position="278"/>
    </location>
    <ligand>
        <name>glyoxylate</name>
        <dbReference type="ChEBI" id="CHEBI:36655"/>
    </ligand>
</feature>
<comment type="cofactor">
    <cofactor evidence="1">
        <name>FMN</name>
        <dbReference type="ChEBI" id="CHEBI:58210"/>
    </cofactor>
</comment>
<dbReference type="PROSITE" id="PS51349">
    <property type="entry name" value="FMN_HYDROXY_ACID_DH_2"/>
    <property type="match status" value="1"/>
</dbReference>
<dbReference type="GO" id="GO:0005886">
    <property type="term" value="C:plasma membrane"/>
    <property type="evidence" value="ECO:0007669"/>
    <property type="project" value="TreeGrafter"/>
</dbReference>
<feature type="binding site" evidence="7">
    <location>
        <position position="156"/>
    </location>
    <ligand>
        <name>FMN</name>
        <dbReference type="ChEBI" id="CHEBI:58210"/>
    </ligand>
</feature>
<dbReference type="InterPro" id="IPR000262">
    <property type="entry name" value="FMN-dep_DH"/>
</dbReference>